<dbReference type="SMART" id="SM00066">
    <property type="entry name" value="GAL4"/>
    <property type="match status" value="1"/>
</dbReference>
<sequence length="628" mass="70754">MAGSASGKPSPGPSSKQRRGARSVSGCLTCRRRRVKCTTHGTPCSNCTRLHLTCTPSFSSNFKNWTPNTASSVDDTRQDPSGEESDFCFAEGRPGTPKSGHESTINLDFRPEEAEMPSEIAQWLSDSLSEGQFYDLETGAALNNSTWPTIGEPGNGANILEDNDPFNSMMTSSPVDLDFLGLPQQISMVYGNSHGDLPLLHQYERNMPNLLTSKATPWNPYRYMLNSTHDTPDSPLRHGILSWTCSYISCREQNQAYSGATYYVSASNSIISLAQELASTKSGLVPTRRNAKTAEKLYMLLSTAFFLCQCDMILCDYSSMQTRLDSIKTLFQQHWTHLSPSLGSLESRLLIWLAYLDLRSSLFGKRKRPVESKQGNHDLLHTLVKLRAFPSLRAYPEGESYLSESFGGSYPREEIEEDLVQEPCHIKCDDILSVLSSLSAFESWNDAVARHGIEDPMIEELRTAKVDALRANIARIRAECTVLFQASYQESVNVVDRTTFHALTVTALHLSATIMLNRIISPNVRTDPESQTCAQRLIHISRRLRRAKYLQTPRSLIWPLPIFIAAIEIEDLVYQDWCVGYMVELEHWGMNVRRTRELLERVLERQEREGRRVRVRDVMEDFGAGVII</sequence>
<dbReference type="Gene3D" id="4.10.240.10">
    <property type="entry name" value="Zn(2)-C6 fungal-type DNA-binding domain"/>
    <property type="match status" value="1"/>
</dbReference>
<keyword evidence="5" id="KW-1185">Reference proteome</keyword>
<dbReference type="GO" id="GO:0005634">
    <property type="term" value="C:nucleus"/>
    <property type="evidence" value="ECO:0007669"/>
    <property type="project" value="UniProtKB-SubCell"/>
</dbReference>
<organism evidence="4 5">
    <name type="scientific">Hyaloscypha variabilis (strain UAMH 11265 / GT02V1 / F)</name>
    <name type="common">Meliniomyces variabilis</name>
    <dbReference type="NCBI Taxonomy" id="1149755"/>
    <lineage>
        <taxon>Eukaryota</taxon>
        <taxon>Fungi</taxon>
        <taxon>Dikarya</taxon>
        <taxon>Ascomycota</taxon>
        <taxon>Pezizomycotina</taxon>
        <taxon>Leotiomycetes</taxon>
        <taxon>Helotiales</taxon>
        <taxon>Hyaloscyphaceae</taxon>
        <taxon>Hyaloscypha</taxon>
        <taxon>Hyaloscypha variabilis</taxon>
    </lineage>
</organism>
<dbReference type="GO" id="GO:0008270">
    <property type="term" value="F:zinc ion binding"/>
    <property type="evidence" value="ECO:0007669"/>
    <property type="project" value="InterPro"/>
</dbReference>
<evidence type="ECO:0000256" key="2">
    <source>
        <dbReference type="SAM" id="MobiDB-lite"/>
    </source>
</evidence>
<evidence type="ECO:0000256" key="1">
    <source>
        <dbReference type="ARBA" id="ARBA00023242"/>
    </source>
</evidence>
<dbReference type="SUPFAM" id="SSF57701">
    <property type="entry name" value="Zn2/Cys6 DNA-binding domain"/>
    <property type="match status" value="1"/>
</dbReference>
<dbReference type="InterPro" id="IPR036864">
    <property type="entry name" value="Zn2-C6_fun-type_DNA-bd_sf"/>
</dbReference>
<reference evidence="4 5" key="1">
    <citation type="submission" date="2016-04" db="EMBL/GenBank/DDBJ databases">
        <title>A degradative enzymes factory behind the ericoid mycorrhizal symbiosis.</title>
        <authorList>
            <consortium name="DOE Joint Genome Institute"/>
            <person name="Martino E."/>
            <person name="Morin E."/>
            <person name="Grelet G."/>
            <person name="Kuo A."/>
            <person name="Kohler A."/>
            <person name="Daghino S."/>
            <person name="Barry K."/>
            <person name="Choi C."/>
            <person name="Cichocki N."/>
            <person name="Clum A."/>
            <person name="Copeland A."/>
            <person name="Hainaut M."/>
            <person name="Haridas S."/>
            <person name="Labutti K."/>
            <person name="Lindquist E."/>
            <person name="Lipzen A."/>
            <person name="Khouja H.-R."/>
            <person name="Murat C."/>
            <person name="Ohm R."/>
            <person name="Olson A."/>
            <person name="Spatafora J."/>
            <person name="Veneault-Fourrey C."/>
            <person name="Henrissat B."/>
            <person name="Grigoriev I."/>
            <person name="Martin F."/>
            <person name="Perotto S."/>
        </authorList>
    </citation>
    <scope>NUCLEOTIDE SEQUENCE [LARGE SCALE GENOMIC DNA]</scope>
    <source>
        <strain evidence="4 5">F</strain>
    </source>
</reference>
<dbReference type="Pfam" id="PF00172">
    <property type="entry name" value="Zn_clus"/>
    <property type="match status" value="1"/>
</dbReference>
<dbReference type="InterPro" id="IPR001138">
    <property type="entry name" value="Zn2Cys6_DnaBD"/>
</dbReference>
<dbReference type="Proteomes" id="UP000235786">
    <property type="component" value="Unassembled WGS sequence"/>
</dbReference>
<feature type="region of interest" description="Disordered" evidence="2">
    <location>
        <begin position="65"/>
        <end position="103"/>
    </location>
</feature>
<evidence type="ECO:0000313" key="5">
    <source>
        <dbReference type="Proteomes" id="UP000235786"/>
    </source>
</evidence>
<proteinExistence type="predicted"/>
<dbReference type="PANTHER" id="PTHR37534">
    <property type="entry name" value="TRANSCRIPTIONAL ACTIVATOR PROTEIN UGA3"/>
    <property type="match status" value="1"/>
</dbReference>
<dbReference type="OrthoDB" id="648861at2759"/>
<evidence type="ECO:0000259" key="3">
    <source>
        <dbReference type="PROSITE" id="PS50048"/>
    </source>
</evidence>
<dbReference type="CDD" id="cd00067">
    <property type="entry name" value="GAL4"/>
    <property type="match status" value="1"/>
</dbReference>
<dbReference type="EMBL" id="KZ613940">
    <property type="protein sequence ID" value="PMD45509.1"/>
    <property type="molecule type" value="Genomic_DNA"/>
</dbReference>
<accession>A0A2J6S409</accession>
<evidence type="ECO:0000313" key="4">
    <source>
        <dbReference type="EMBL" id="PMD45509.1"/>
    </source>
</evidence>
<dbReference type="PROSITE" id="PS50048">
    <property type="entry name" value="ZN2_CY6_FUNGAL_2"/>
    <property type="match status" value="1"/>
</dbReference>
<keyword evidence="1" id="KW-0539">Nucleus</keyword>
<dbReference type="GO" id="GO:0000981">
    <property type="term" value="F:DNA-binding transcription factor activity, RNA polymerase II-specific"/>
    <property type="evidence" value="ECO:0007669"/>
    <property type="project" value="InterPro"/>
</dbReference>
<dbReference type="PROSITE" id="PS00463">
    <property type="entry name" value="ZN2_CY6_FUNGAL_1"/>
    <property type="match status" value="1"/>
</dbReference>
<dbReference type="PANTHER" id="PTHR37534:SF7">
    <property type="entry name" value="TRANSCRIPTIONAL ACTIVATOR PROTEIN UGA3"/>
    <property type="match status" value="1"/>
</dbReference>
<dbReference type="AlphaFoldDB" id="A0A2J6S409"/>
<feature type="region of interest" description="Disordered" evidence="2">
    <location>
        <begin position="1"/>
        <end position="23"/>
    </location>
</feature>
<dbReference type="GO" id="GO:0000976">
    <property type="term" value="F:transcription cis-regulatory region binding"/>
    <property type="evidence" value="ECO:0007669"/>
    <property type="project" value="TreeGrafter"/>
</dbReference>
<feature type="compositionally biased region" description="Low complexity" evidence="2">
    <location>
        <begin position="1"/>
        <end position="15"/>
    </location>
</feature>
<dbReference type="GO" id="GO:0045944">
    <property type="term" value="P:positive regulation of transcription by RNA polymerase II"/>
    <property type="evidence" value="ECO:0007669"/>
    <property type="project" value="TreeGrafter"/>
</dbReference>
<feature type="domain" description="Zn(2)-C6 fungal-type" evidence="3">
    <location>
        <begin position="26"/>
        <end position="55"/>
    </location>
</feature>
<gene>
    <name evidence="4" type="ORF">L207DRAFT_481895</name>
</gene>
<protein>
    <recommendedName>
        <fullName evidence="3">Zn(2)-C6 fungal-type domain-containing protein</fullName>
    </recommendedName>
</protein>
<name>A0A2J6S409_HYAVF</name>